<dbReference type="InterPro" id="IPR021765">
    <property type="entry name" value="UstYa-like"/>
</dbReference>
<comment type="pathway">
    <text evidence="1">Mycotoxin biosynthesis.</text>
</comment>
<proteinExistence type="inferred from homology"/>
<accession>A0A9P1H2G4</accession>
<feature type="region of interest" description="Disordered" evidence="4">
    <location>
        <begin position="1"/>
        <end position="30"/>
    </location>
</feature>
<dbReference type="GO" id="GO:0016491">
    <property type="term" value="F:oxidoreductase activity"/>
    <property type="evidence" value="ECO:0007669"/>
    <property type="project" value="UniProtKB-KW"/>
</dbReference>
<sequence length="243" mass="27416">MSQGPYQQLPGAKDDHDDSASDITIPFLDSEDPMGWKEGYERAMPGRRSRVLSVLEKLKPLRWILEAGLVVAVIILLVQRQDHASSVNADTQELGGDISGIAPRFSQKLVTFEYNDDYIPTKTHKFFRAKTHRKWLELVPKGLGFLEIQNPDNFDNLPVPLNDFGNKTVFTTSMTHQLHCLHSIYLRQSIMCCGDVALEGAETTFPEGERGGSDGWGAQHVCKNYDEIYKYLEAGRATDENWI</sequence>
<dbReference type="Proteomes" id="UP000838763">
    <property type="component" value="Unassembled WGS sequence"/>
</dbReference>
<evidence type="ECO:0000256" key="2">
    <source>
        <dbReference type="ARBA" id="ARBA00023002"/>
    </source>
</evidence>
<evidence type="ECO:0000313" key="5">
    <source>
        <dbReference type="EMBL" id="CAI4214783.1"/>
    </source>
</evidence>
<dbReference type="OrthoDB" id="3687641at2759"/>
<dbReference type="AlphaFoldDB" id="A0A9P1H2G4"/>
<reference evidence="5" key="1">
    <citation type="submission" date="2022-11" db="EMBL/GenBank/DDBJ databases">
        <authorList>
            <person name="Scott C."/>
            <person name="Bruce N."/>
        </authorList>
    </citation>
    <scope>NUCLEOTIDE SEQUENCE</scope>
</reference>
<evidence type="ECO:0000256" key="4">
    <source>
        <dbReference type="SAM" id="MobiDB-lite"/>
    </source>
</evidence>
<dbReference type="Pfam" id="PF11807">
    <property type="entry name" value="UstYa"/>
    <property type="match status" value="1"/>
</dbReference>
<dbReference type="PANTHER" id="PTHR33365:SF11">
    <property type="entry name" value="TAT PATHWAY SIGNAL SEQUENCE"/>
    <property type="match status" value="1"/>
</dbReference>
<dbReference type="EMBL" id="CALLCH030000012">
    <property type="protein sequence ID" value="CAI4214783.1"/>
    <property type="molecule type" value="Genomic_DNA"/>
</dbReference>
<evidence type="ECO:0000313" key="6">
    <source>
        <dbReference type="Proteomes" id="UP000838763"/>
    </source>
</evidence>
<organism evidence="5 6">
    <name type="scientific">Parascedosporium putredinis</name>
    <dbReference type="NCBI Taxonomy" id="1442378"/>
    <lineage>
        <taxon>Eukaryota</taxon>
        <taxon>Fungi</taxon>
        <taxon>Dikarya</taxon>
        <taxon>Ascomycota</taxon>
        <taxon>Pezizomycotina</taxon>
        <taxon>Sordariomycetes</taxon>
        <taxon>Hypocreomycetidae</taxon>
        <taxon>Microascales</taxon>
        <taxon>Microascaceae</taxon>
        <taxon>Parascedosporium</taxon>
    </lineage>
</organism>
<name>A0A9P1H2G4_9PEZI</name>
<comment type="similarity">
    <text evidence="3">Belongs to the ustYa family.</text>
</comment>
<evidence type="ECO:0000256" key="3">
    <source>
        <dbReference type="ARBA" id="ARBA00035112"/>
    </source>
</evidence>
<evidence type="ECO:0000256" key="1">
    <source>
        <dbReference type="ARBA" id="ARBA00004685"/>
    </source>
</evidence>
<keyword evidence="6" id="KW-1185">Reference proteome</keyword>
<gene>
    <name evidence="5" type="ORF">PPNO1_LOCUS4510</name>
</gene>
<dbReference type="PANTHER" id="PTHR33365">
    <property type="entry name" value="YALI0B05434P"/>
    <property type="match status" value="1"/>
</dbReference>
<dbReference type="GO" id="GO:0043386">
    <property type="term" value="P:mycotoxin biosynthetic process"/>
    <property type="evidence" value="ECO:0007669"/>
    <property type="project" value="InterPro"/>
</dbReference>
<comment type="caution">
    <text evidence="5">The sequence shown here is derived from an EMBL/GenBank/DDBJ whole genome shotgun (WGS) entry which is preliminary data.</text>
</comment>
<keyword evidence="2" id="KW-0560">Oxidoreductase</keyword>
<protein>
    <submittedName>
        <fullName evidence="5">Uncharacterized protein</fullName>
    </submittedName>
</protein>